<organism evidence="1 2">
    <name type="scientific">Paraburkholderia tuberum</name>
    <dbReference type="NCBI Taxonomy" id="157910"/>
    <lineage>
        <taxon>Bacteria</taxon>
        <taxon>Pseudomonadati</taxon>
        <taxon>Pseudomonadota</taxon>
        <taxon>Betaproteobacteria</taxon>
        <taxon>Burkholderiales</taxon>
        <taxon>Burkholderiaceae</taxon>
        <taxon>Paraburkholderia</taxon>
    </lineage>
</organism>
<dbReference type="STRING" id="157910.SAMN05445850_3129"/>
<protein>
    <submittedName>
        <fullName evidence="1">Uncharacterized protein</fullName>
    </submittedName>
</protein>
<evidence type="ECO:0000313" key="1">
    <source>
        <dbReference type="EMBL" id="SDR17611.1"/>
    </source>
</evidence>
<name>A0A1H1GWS3_9BURK</name>
<reference evidence="2" key="1">
    <citation type="submission" date="2016-10" db="EMBL/GenBank/DDBJ databases">
        <authorList>
            <person name="Varghese N."/>
            <person name="Submissions S."/>
        </authorList>
    </citation>
    <scope>NUCLEOTIDE SEQUENCE [LARGE SCALE GENOMIC DNA]</scope>
    <source>
        <strain evidence="2">DUS833</strain>
    </source>
</reference>
<dbReference type="Proteomes" id="UP000199365">
    <property type="component" value="Unassembled WGS sequence"/>
</dbReference>
<accession>A0A1H1GWS3</accession>
<dbReference type="AlphaFoldDB" id="A0A1H1GWS3"/>
<gene>
    <name evidence="1" type="ORF">SAMN05445850_3129</name>
</gene>
<evidence type="ECO:0000313" key="2">
    <source>
        <dbReference type="Proteomes" id="UP000199365"/>
    </source>
</evidence>
<dbReference type="EMBL" id="FNKX01000001">
    <property type="protein sequence ID" value="SDR17611.1"/>
    <property type="molecule type" value="Genomic_DNA"/>
</dbReference>
<proteinExistence type="predicted"/>
<dbReference type="RefSeq" id="WP_090804447.1">
    <property type="nucleotide sequence ID" value="NZ_FNKX01000001.1"/>
</dbReference>
<sequence length="158" mass="16832">MAGVMKGGRALQAHLQQAVEKLQTKTLRVGFLEGATYPDGTPVAQVAALNEFGHTVAADEGEYFVLPRPFFRNMIHENKAGWGAALGAVLKSTGYDVDKALATMGLGMEDQLQESIRQLTSPPLAESTIARKGFDKPLIDSSHMINSTGSDVVEGSGE</sequence>
<keyword evidence="2" id="KW-1185">Reference proteome</keyword>